<dbReference type="SUPFAM" id="SSF52058">
    <property type="entry name" value="L domain-like"/>
    <property type="match status" value="1"/>
</dbReference>
<dbReference type="Gene3D" id="3.80.10.10">
    <property type="entry name" value="Ribonuclease Inhibitor"/>
    <property type="match status" value="1"/>
</dbReference>
<evidence type="ECO:0008006" key="2">
    <source>
        <dbReference type="Google" id="ProtNLM"/>
    </source>
</evidence>
<dbReference type="Pfam" id="PF05725">
    <property type="entry name" value="FNIP"/>
    <property type="match status" value="4"/>
</dbReference>
<dbReference type="PANTHER" id="PTHR32134">
    <property type="entry name" value="FNIP REPEAT-CONTAINING PROTEIN"/>
    <property type="match status" value="1"/>
</dbReference>
<evidence type="ECO:0000313" key="1">
    <source>
        <dbReference type="EMBL" id="QHT00909.1"/>
    </source>
</evidence>
<accession>A0A6C0CB63</accession>
<dbReference type="EMBL" id="MN739360">
    <property type="protein sequence ID" value="QHT00909.1"/>
    <property type="molecule type" value="Genomic_DNA"/>
</dbReference>
<reference evidence="1" key="1">
    <citation type="journal article" date="2020" name="Nature">
        <title>Giant virus diversity and host interactions through global metagenomics.</title>
        <authorList>
            <person name="Schulz F."/>
            <person name="Roux S."/>
            <person name="Paez-Espino D."/>
            <person name="Jungbluth S."/>
            <person name="Walsh D.A."/>
            <person name="Denef V.J."/>
            <person name="McMahon K.D."/>
            <person name="Konstantinidis K.T."/>
            <person name="Eloe-Fadrosh E.A."/>
            <person name="Kyrpides N.C."/>
            <person name="Woyke T."/>
        </authorList>
    </citation>
    <scope>NUCLEOTIDE SEQUENCE</scope>
    <source>
        <strain evidence="1">GVMAG-M-3300020192-26</strain>
    </source>
</reference>
<sequence length="276" mass="32414">MLITNEDSFIHISRFLTDREKIYLATTSSSMNNLKHKFRYCERIRMDKIVHLPYFHNFEFVKIHTIPPTYPKCVKFIHLLTCSTNIPSNITHLTFRRRFNRPVKYIPPSVTYLKFGDYFNQPIDGIISSSVTRLNLRWNFNHRITNNIPSSVTHLTLYCDINNSKIGDIPLSVVHLKVGGRFDRNIKNHIPSSVTHLGFCWNYLDHNIKNDIPESVTHVYFGEHLDESLNDLPHSVKEITLNKDYDVPIDQDIIDRVKIRRYSVYTRECGCGKFDI</sequence>
<proteinExistence type="predicted"/>
<protein>
    <recommendedName>
        <fullName evidence="2">F-box domain-containing protein</fullName>
    </recommendedName>
</protein>
<organism evidence="1">
    <name type="scientific">viral metagenome</name>
    <dbReference type="NCBI Taxonomy" id="1070528"/>
    <lineage>
        <taxon>unclassified sequences</taxon>
        <taxon>metagenomes</taxon>
        <taxon>organismal metagenomes</taxon>
    </lineage>
</organism>
<dbReference type="PANTHER" id="PTHR32134:SF173">
    <property type="entry name" value="FNIP REPEAT-CONTAINING PROTEIN-RELATED"/>
    <property type="match status" value="1"/>
</dbReference>
<dbReference type="InterPro" id="IPR008615">
    <property type="entry name" value="FNIP"/>
</dbReference>
<name>A0A6C0CB63_9ZZZZ</name>
<dbReference type="InterPro" id="IPR051251">
    <property type="entry name" value="STK_FNIP-Repeat"/>
</dbReference>
<dbReference type="InterPro" id="IPR032675">
    <property type="entry name" value="LRR_dom_sf"/>
</dbReference>
<dbReference type="AlphaFoldDB" id="A0A6C0CB63"/>